<sequence>MNAIFRMLALLSILVFANGVEACSYIHEVTWHYGSEHDINGYDVGYYYDFEFDEDVANDIKRTKTIAFEDEHPTRSPPVLSA</sequence>
<feature type="chain" id="PRO_5026799052" description="Lipoprotein" evidence="1">
    <location>
        <begin position="18"/>
        <end position="82"/>
    </location>
</feature>
<dbReference type="Proteomes" id="UP000494119">
    <property type="component" value="Unassembled WGS sequence"/>
</dbReference>
<dbReference type="RefSeq" id="WP_129564216.1">
    <property type="nucleotide sequence ID" value="NZ_CADIKL010000066.1"/>
</dbReference>
<dbReference type="EMBL" id="CADIKL010000066">
    <property type="protein sequence ID" value="CAB3809294.1"/>
    <property type="molecule type" value="Genomic_DNA"/>
</dbReference>
<evidence type="ECO:0000313" key="2">
    <source>
        <dbReference type="EMBL" id="CAB3809294.1"/>
    </source>
</evidence>
<proteinExistence type="predicted"/>
<accession>A0A6J5GZ22</accession>
<evidence type="ECO:0000256" key="1">
    <source>
        <dbReference type="SAM" id="SignalP"/>
    </source>
</evidence>
<keyword evidence="1" id="KW-0732">Signal</keyword>
<reference evidence="2 3" key="1">
    <citation type="submission" date="2020-04" db="EMBL/GenBank/DDBJ databases">
        <authorList>
            <person name="De Canck E."/>
        </authorList>
    </citation>
    <scope>NUCLEOTIDE SEQUENCE [LARGE SCALE GENOMIC DNA]</scope>
    <source>
        <strain evidence="2 3">LMG 28688</strain>
    </source>
</reference>
<organism evidence="2 3">
    <name type="scientific">Paraburkholderia caffeinitolerans</name>
    <dbReference type="NCBI Taxonomy" id="1723730"/>
    <lineage>
        <taxon>Bacteria</taxon>
        <taxon>Pseudomonadati</taxon>
        <taxon>Pseudomonadota</taxon>
        <taxon>Betaproteobacteria</taxon>
        <taxon>Burkholderiales</taxon>
        <taxon>Burkholderiaceae</taxon>
        <taxon>Paraburkholderia</taxon>
    </lineage>
</organism>
<evidence type="ECO:0008006" key="4">
    <source>
        <dbReference type="Google" id="ProtNLM"/>
    </source>
</evidence>
<name>A0A6J5GZ22_9BURK</name>
<feature type="signal peptide" evidence="1">
    <location>
        <begin position="1"/>
        <end position="17"/>
    </location>
</feature>
<gene>
    <name evidence="2" type="ORF">LMG28688_06956</name>
</gene>
<protein>
    <recommendedName>
        <fullName evidence="4">Lipoprotein</fullName>
    </recommendedName>
</protein>
<dbReference type="AlphaFoldDB" id="A0A6J5GZ22"/>
<evidence type="ECO:0000313" key="3">
    <source>
        <dbReference type="Proteomes" id="UP000494119"/>
    </source>
</evidence>
<keyword evidence="3" id="KW-1185">Reference proteome</keyword>